<feature type="transmembrane region" description="Helical" evidence="2">
    <location>
        <begin position="380"/>
        <end position="399"/>
    </location>
</feature>
<feature type="transmembrane region" description="Helical" evidence="2">
    <location>
        <begin position="286"/>
        <end position="304"/>
    </location>
</feature>
<feature type="transmembrane region" description="Helical" evidence="2">
    <location>
        <begin position="33"/>
        <end position="53"/>
    </location>
</feature>
<name>A0A811L244_9BILA</name>
<feature type="transmembrane region" description="Helical" evidence="2">
    <location>
        <begin position="215"/>
        <end position="241"/>
    </location>
</feature>
<feature type="domain" description="Major facilitator superfamily (MFS) profile" evidence="3">
    <location>
        <begin position="1"/>
        <end position="404"/>
    </location>
</feature>
<comment type="caution">
    <text evidence="4">The sequence shown here is derived from an EMBL/GenBank/DDBJ whole genome shotgun (WGS) entry which is preliminary data.</text>
</comment>
<protein>
    <recommendedName>
        <fullName evidence="3">Major facilitator superfamily (MFS) profile domain-containing protein</fullName>
    </recommendedName>
</protein>
<dbReference type="EMBL" id="CAJFCW020000004">
    <property type="protein sequence ID" value="CAG9114836.1"/>
    <property type="molecule type" value="Genomic_DNA"/>
</dbReference>
<dbReference type="Proteomes" id="UP000614601">
    <property type="component" value="Unassembled WGS sequence"/>
</dbReference>
<evidence type="ECO:0000259" key="3">
    <source>
        <dbReference type="PROSITE" id="PS50850"/>
    </source>
</evidence>
<feature type="transmembrane region" description="Helical" evidence="2">
    <location>
        <begin position="152"/>
        <end position="170"/>
    </location>
</feature>
<dbReference type="PANTHER" id="PTHR45757:SF17">
    <property type="entry name" value="MAJOR FACILITATOR SUPERFAMILY (MFS) PROFILE DOMAIN-CONTAINING PROTEIN"/>
    <property type="match status" value="1"/>
</dbReference>
<comment type="subcellular location">
    <subcellularLocation>
        <location evidence="1">Membrane</location>
        <topology evidence="1">Multi-pass membrane protein</topology>
    </subcellularLocation>
</comment>
<dbReference type="SUPFAM" id="SSF103473">
    <property type="entry name" value="MFS general substrate transporter"/>
    <property type="match status" value="1"/>
</dbReference>
<dbReference type="InterPro" id="IPR011701">
    <property type="entry name" value="MFS"/>
</dbReference>
<dbReference type="OrthoDB" id="2985014at2759"/>
<dbReference type="Pfam" id="PF07690">
    <property type="entry name" value="MFS_1"/>
    <property type="match status" value="1"/>
</dbReference>
<dbReference type="AlphaFoldDB" id="A0A811L244"/>
<feature type="transmembrane region" description="Helical" evidence="2">
    <location>
        <begin position="120"/>
        <end position="140"/>
    </location>
</feature>
<keyword evidence="2" id="KW-0472">Membrane</keyword>
<feature type="transmembrane region" description="Helical" evidence="2">
    <location>
        <begin position="92"/>
        <end position="113"/>
    </location>
</feature>
<dbReference type="Proteomes" id="UP000783686">
    <property type="component" value="Unassembled WGS sequence"/>
</dbReference>
<dbReference type="GO" id="GO:0016020">
    <property type="term" value="C:membrane"/>
    <property type="evidence" value="ECO:0007669"/>
    <property type="project" value="UniProtKB-SubCell"/>
</dbReference>
<dbReference type="PROSITE" id="PS50850">
    <property type="entry name" value="MFS"/>
    <property type="match status" value="1"/>
</dbReference>
<proteinExistence type="predicted"/>
<feature type="transmembrane region" description="Helical" evidence="2">
    <location>
        <begin position="344"/>
        <end position="368"/>
    </location>
</feature>
<gene>
    <name evidence="4" type="ORF">BOKJ2_LOCUS9360</name>
</gene>
<keyword evidence="2" id="KW-0812">Transmembrane</keyword>
<keyword evidence="5" id="KW-1185">Reference proteome</keyword>
<keyword evidence="2" id="KW-1133">Transmembrane helix</keyword>
<feature type="transmembrane region" description="Helical" evidence="2">
    <location>
        <begin position="253"/>
        <end position="274"/>
    </location>
</feature>
<evidence type="ECO:0000256" key="1">
    <source>
        <dbReference type="ARBA" id="ARBA00004141"/>
    </source>
</evidence>
<dbReference type="Gene3D" id="1.20.1250.20">
    <property type="entry name" value="MFS general substrate transporter like domains"/>
    <property type="match status" value="2"/>
</dbReference>
<dbReference type="GO" id="GO:0022857">
    <property type="term" value="F:transmembrane transporter activity"/>
    <property type="evidence" value="ECO:0007669"/>
    <property type="project" value="InterPro"/>
</dbReference>
<accession>A0A811L244</accession>
<feature type="transmembrane region" description="Helical" evidence="2">
    <location>
        <begin position="310"/>
        <end position="332"/>
    </location>
</feature>
<dbReference type="InterPro" id="IPR036259">
    <property type="entry name" value="MFS_trans_sf"/>
</dbReference>
<evidence type="ECO:0000313" key="5">
    <source>
        <dbReference type="Proteomes" id="UP000614601"/>
    </source>
</evidence>
<dbReference type="EMBL" id="CAJFDH010000004">
    <property type="protein sequence ID" value="CAD5221269.1"/>
    <property type="molecule type" value="Genomic_DNA"/>
</dbReference>
<organism evidence="4 5">
    <name type="scientific">Bursaphelenchus okinawaensis</name>
    <dbReference type="NCBI Taxonomy" id="465554"/>
    <lineage>
        <taxon>Eukaryota</taxon>
        <taxon>Metazoa</taxon>
        <taxon>Ecdysozoa</taxon>
        <taxon>Nematoda</taxon>
        <taxon>Chromadorea</taxon>
        <taxon>Rhabditida</taxon>
        <taxon>Tylenchina</taxon>
        <taxon>Tylenchomorpha</taxon>
        <taxon>Aphelenchoidea</taxon>
        <taxon>Aphelenchoididae</taxon>
        <taxon>Bursaphelenchus</taxon>
    </lineage>
</organism>
<reference evidence="4" key="1">
    <citation type="submission" date="2020-09" db="EMBL/GenBank/DDBJ databases">
        <authorList>
            <person name="Kikuchi T."/>
        </authorList>
    </citation>
    <scope>NUCLEOTIDE SEQUENCE</scope>
    <source>
        <strain evidence="4">SH1</strain>
    </source>
</reference>
<dbReference type="PANTHER" id="PTHR45757">
    <property type="entry name" value="PROTEIN CBG23364-RELATED"/>
    <property type="match status" value="1"/>
</dbReference>
<evidence type="ECO:0000256" key="2">
    <source>
        <dbReference type="SAM" id="Phobius"/>
    </source>
</evidence>
<dbReference type="InterPro" id="IPR020846">
    <property type="entry name" value="MFS_dom"/>
</dbReference>
<evidence type="ECO:0000313" key="4">
    <source>
        <dbReference type="EMBL" id="CAD5221269.1"/>
    </source>
</evidence>
<sequence length="440" mass="48947">MVIFNFSVLCMAPQMGSNNTGPVHTYSPLDQTYLMYAIGFGSLLGTFPFTYSFSRFGTRYIFTAAGFLSVISTALIPMASSYGLNAFLVVRFLQGVSYSADFAAIGMLTSIWASLKQHALFLSLLTCYSPLSSTLTNAVSGYLCESSLGWPSIYYFHSAVGAILFTYWFVTYTDHPATSNWVSPIELEKIERNKAKEELEFSGNMPYWQICKNPVVLTVWFNAFIEISSGIFLLIYTPIYLNKVHGFGLVETGLLSSLPPLVAIPLRILFGVISDKIKFWSERTKMNVFNTFSAFGPAVFYLAVVLVRSSTAAICMLFSIHIFYAGSGGGFYKCATLSCRQFSPFVIANIQFIKCLTLFFAPSLYGFFVKDESSSEQWNHIFITMSITLAIATVSFLFFSTDTPQPFTHVKKDNVDVDLSTISEDLSLKNNNGVDVGLRH</sequence>
<feature type="transmembrane region" description="Helical" evidence="2">
    <location>
        <begin position="60"/>
        <end position="80"/>
    </location>
</feature>